<dbReference type="PATRIC" id="fig|1226633.4.peg.485"/>
<dbReference type="Pfam" id="PF06857">
    <property type="entry name" value="ACP"/>
    <property type="match status" value="1"/>
</dbReference>
<keyword evidence="4" id="KW-0456">Lyase</keyword>
<evidence type="ECO:0000256" key="3">
    <source>
        <dbReference type="ARBA" id="ARBA00022553"/>
    </source>
</evidence>
<dbReference type="RefSeq" id="WP_039121252.1">
    <property type="nucleotide sequence ID" value="NZ_AOJP01000011.1"/>
</dbReference>
<evidence type="ECO:0000256" key="2">
    <source>
        <dbReference type="ARBA" id="ARBA00022490"/>
    </source>
</evidence>
<keyword evidence="2" id="KW-0963">Cytoplasm</keyword>
<reference evidence="4 5" key="1">
    <citation type="submission" date="2013-08" db="EMBL/GenBank/DDBJ databases">
        <title>An opportunistic ruminal bacterium that causes liver abscesses in cattle.</title>
        <authorList>
            <person name="Benahmed F.H."/>
            <person name="Rasmussen M."/>
            <person name="Harbottle H."/>
            <person name="Soppet D."/>
            <person name="Nagaraja T.G."/>
            <person name="Davidson M."/>
        </authorList>
    </citation>
    <scope>NUCLEOTIDE SEQUENCE [LARGE SCALE GENOMIC DNA]</scope>
    <source>
        <strain evidence="4 5">B35</strain>
    </source>
</reference>
<dbReference type="PIRSF" id="PIRSF002736">
    <property type="entry name" value="Citrt_lyas_gamma"/>
    <property type="match status" value="1"/>
</dbReference>
<organism evidence="4 5">
    <name type="scientific">Fusobacterium necrophorum subsp. funduliforme B35</name>
    <dbReference type="NCBI Taxonomy" id="1226633"/>
    <lineage>
        <taxon>Bacteria</taxon>
        <taxon>Fusobacteriati</taxon>
        <taxon>Fusobacteriota</taxon>
        <taxon>Fusobacteriia</taxon>
        <taxon>Fusobacteriales</taxon>
        <taxon>Fusobacteriaceae</taxon>
        <taxon>Fusobacterium</taxon>
    </lineage>
</organism>
<name>A0A017H316_9FUSO</name>
<dbReference type="NCBIfam" id="TIGR01608">
    <property type="entry name" value="citD"/>
    <property type="match status" value="1"/>
</dbReference>
<evidence type="ECO:0000313" key="4">
    <source>
        <dbReference type="EMBL" id="KID50005.1"/>
    </source>
</evidence>
<dbReference type="NCBIfam" id="NF009726">
    <property type="entry name" value="PRK13253.1"/>
    <property type="match status" value="1"/>
</dbReference>
<proteinExistence type="predicted"/>
<accession>A0A017H316</accession>
<evidence type="ECO:0000313" key="5">
    <source>
        <dbReference type="Proteomes" id="UP000031184"/>
    </source>
</evidence>
<dbReference type="GO" id="GO:0005737">
    <property type="term" value="C:cytoplasm"/>
    <property type="evidence" value="ECO:0007669"/>
    <property type="project" value="UniProtKB-SubCell"/>
</dbReference>
<dbReference type="EMBL" id="AUZI01000010">
    <property type="protein sequence ID" value="KID50005.1"/>
    <property type="molecule type" value="Genomic_DNA"/>
</dbReference>
<dbReference type="OrthoDB" id="1120942at2"/>
<protein>
    <submittedName>
        <fullName evidence="4">Citrate lyase subunit gamma</fullName>
    </submittedName>
</protein>
<sequence length="94" mass="10422">MELKVAAVAGTTDKNDIFISIEPAEQGMEISLKSKVMEQFGDNIRETIEKVLKDMGISSVKLEAEDNGAIEVVIMSRVQTAVMRSAQSTKYIWK</sequence>
<evidence type="ECO:0000256" key="1">
    <source>
        <dbReference type="ARBA" id="ARBA00004496"/>
    </source>
</evidence>
<dbReference type="GO" id="GO:0016829">
    <property type="term" value="F:lyase activity"/>
    <property type="evidence" value="ECO:0007669"/>
    <property type="project" value="UniProtKB-KW"/>
</dbReference>
<keyword evidence="3" id="KW-0597">Phosphoprotein</keyword>
<dbReference type="AlphaFoldDB" id="A0A017H316"/>
<comment type="subcellular location">
    <subcellularLocation>
        <location evidence="1">Cytoplasm</location>
    </subcellularLocation>
</comment>
<gene>
    <name evidence="4" type="ORF">C095_02435</name>
</gene>
<comment type="caution">
    <text evidence="4">The sequence shown here is derived from an EMBL/GenBank/DDBJ whole genome shotgun (WGS) entry which is preliminary data.</text>
</comment>
<dbReference type="InterPro" id="IPR006495">
    <property type="entry name" value="CitD"/>
</dbReference>
<dbReference type="Proteomes" id="UP000031184">
    <property type="component" value="Unassembled WGS sequence"/>
</dbReference>
<dbReference type="InterPro" id="IPR023439">
    <property type="entry name" value="Mal_deCO2ase/Cit_lyase_ACP"/>
</dbReference>